<gene>
    <name evidence="1" type="ORF">SAMN02745176_03504</name>
</gene>
<proteinExistence type="predicted"/>
<dbReference type="EMBL" id="FQZS01000049">
    <property type="protein sequence ID" value="SHJ41652.1"/>
    <property type="molecule type" value="Genomic_DNA"/>
</dbReference>
<evidence type="ECO:0000313" key="2">
    <source>
        <dbReference type="Proteomes" id="UP000184442"/>
    </source>
</evidence>
<dbReference type="STRING" id="1122184.SAMN02745176_03504"/>
<keyword evidence="2" id="KW-1185">Reference proteome</keyword>
<accession>A0A1M6J4R0</accession>
<sequence length="58" mass="6622">MSVTIVKYDKLTTECRDCKRLVYNGGDCGGRTGLLNICLVYKPIKEKDTECINIDKHR</sequence>
<name>A0A1M6J4R0_9FIRM</name>
<reference evidence="1 2" key="1">
    <citation type="submission" date="2016-11" db="EMBL/GenBank/DDBJ databases">
        <authorList>
            <person name="Jaros S."/>
            <person name="Januszkiewicz K."/>
            <person name="Wedrychowicz H."/>
        </authorList>
    </citation>
    <scope>NUCLEOTIDE SEQUENCE [LARGE SCALE GENOMIC DNA]</scope>
    <source>
        <strain evidence="1 2">DSM 19022</strain>
    </source>
</reference>
<protein>
    <submittedName>
        <fullName evidence="1">Uncharacterized protein</fullName>
    </submittedName>
</protein>
<dbReference type="Proteomes" id="UP000184442">
    <property type="component" value="Unassembled WGS sequence"/>
</dbReference>
<organism evidence="1 2">
    <name type="scientific">Lutispora thermophila DSM 19022</name>
    <dbReference type="NCBI Taxonomy" id="1122184"/>
    <lineage>
        <taxon>Bacteria</taxon>
        <taxon>Bacillati</taxon>
        <taxon>Bacillota</taxon>
        <taxon>Clostridia</taxon>
        <taxon>Lutisporales</taxon>
        <taxon>Lutisporaceae</taxon>
        <taxon>Lutispora</taxon>
    </lineage>
</organism>
<dbReference type="AlphaFoldDB" id="A0A1M6J4R0"/>
<evidence type="ECO:0000313" key="1">
    <source>
        <dbReference type="EMBL" id="SHJ41652.1"/>
    </source>
</evidence>
<dbReference type="RefSeq" id="WP_175548466.1">
    <property type="nucleotide sequence ID" value="NZ_FQZS01000049.1"/>
</dbReference>